<accession>A0A507C197</accession>
<name>A0A507C197_9FUNG</name>
<feature type="region of interest" description="Disordered" evidence="7">
    <location>
        <begin position="292"/>
        <end position="312"/>
    </location>
</feature>
<dbReference type="STRING" id="286115.A0A507C197"/>
<dbReference type="InterPro" id="IPR015633">
    <property type="entry name" value="E2F"/>
</dbReference>
<dbReference type="AlphaFoldDB" id="A0A507C197"/>
<dbReference type="InterPro" id="IPR036388">
    <property type="entry name" value="WH-like_DNA-bd_sf"/>
</dbReference>
<reference evidence="9 10" key="1">
    <citation type="journal article" date="2019" name="Sci. Rep.">
        <title>Comparative genomics of chytrid fungi reveal insights into the obligate biotrophic and pathogenic lifestyle of Synchytrium endobioticum.</title>
        <authorList>
            <person name="van de Vossenberg B.T.L.H."/>
            <person name="Warris S."/>
            <person name="Nguyen H.D.T."/>
            <person name="van Gent-Pelzer M.P.E."/>
            <person name="Joly D.L."/>
            <person name="van de Geest H.C."/>
            <person name="Bonants P.J.M."/>
            <person name="Smith D.S."/>
            <person name="Levesque C.A."/>
            <person name="van der Lee T.A.J."/>
        </authorList>
    </citation>
    <scope>NUCLEOTIDE SEQUENCE [LARGE SCALE GENOMIC DNA]</scope>
    <source>
        <strain evidence="9 10">MB42</strain>
    </source>
</reference>
<dbReference type="VEuPathDB" id="FungiDB:SeMB42_g07518"/>
<dbReference type="PANTHER" id="PTHR12081:SF18">
    <property type="entry name" value="TRANSCRIPTION FACTOR E2F2-RELATED"/>
    <property type="match status" value="1"/>
</dbReference>
<dbReference type="PANTHER" id="PTHR12081">
    <property type="entry name" value="TRANSCRIPTION FACTOR E2F"/>
    <property type="match status" value="1"/>
</dbReference>
<dbReference type="Gene3D" id="1.10.10.10">
    <property type="entry name" value="Winged helix-like DNA-binding domain superfamily/Winged helix DNA-binding domain"/>
    <property type="match status" value="1"/>
</dbReference>
<sequence length="312" mass="35468">MQAFKECFENTWIKYSRHASNRIQFKKGKERRTNWTMSSYGISTRRSEKRRAEQPEVPHPPQPAPGRYDSSLGLLTKKFVTYLKDSPNGILDLNSAANFLGVQKRRIYDITNVLEGINLIEKNSKNHIRWRGMEDPLSEEARQRKEASNISKQNQDLERELAALRSVKSDIEARIQETLRNDSKQLLYVTHSDINSIQSLRGDILVVIRAEPGTQLDVPDPSHLMPEGQRRYQIYVKSQQPIEIVPVYEDEPSQVTDACGHGYSSYTPLASPMRTTNMEFMPVDSLSSCKSVPLSPVASTPVSSLTNDDPTM</sequence>
<dbReference type="FunFam" id="1.10.10.10:FF:000008">
    <property type="entry name" value="E2F transcription factor 1"/>
    <property type="match status" value="1"/>
</dbReference>
<dbReference type="EMBL" id="QEAN01000546">
    <property type="protein sequence ID" value="TPX33138.1"/>
    <property type="molecule type" value="Genomic_DNA"/>
</dbReference>
<keyword evidence="10" id="KW-1185">Reference proteome</keyword>
<feature type="domain" description="E2F/DP family winged-helix DNA-binding" evidence="8">
    <location>
        <begin position="67"/>
        <end position="132"/>
    </location>
</feature>
<dbReference type="InterPro" id="IPR037241">
    <property type="entry name" value="E2F-DP_heterodim"/>
</dbReference>
<keyword evidence="5" id="KW-0539">Nucleus</keyword>
<dbReference type="Pfam" id="PF16421">
    <property type="entry name" value="E2F_CC-MB"/>
    <property type="match status" value="1"/>
</dbReference>
<keyword evidence="2 5" id="KW-0805">Transcription regulation</keyword>
<organism evidence="9 10">
    <name type="scientific">Synchytrium endobioticum</name>
    <dbReference type="NCBI Taxonomy" id="286115"/>
    <lineage>
        <taxon>Eukaryota</taxon>
        <taxon>Fungi</taxon>
        <taxon>Fungi incertae sedis</taxon>
        <taxon>Chytridiomycota</taxon>
        <taxon>Chytridiomycota incertae sedis</taxon>
        <taxon>Chytridiomycetes</taxon>
        <taxon>Synchytriales</taxon>
        <taxon>Synchytriaceae</taxon>
        <taxon>Synchytrium</taxon>
    </lineage>
</organism>
<keyword evidence="4 5" id="KW-0804">Transcription</keyword>
<evidence type="ECO:0000313" key="9">
    <source>
        <dbReference type="EMBL" id="TPX33138.1"/>
    </source>
</evidence>
<proteinExistence type="inferred from homology"/>
<feature type="compositionally biased region" description="Polar residues" evidence="7">
    <location>
        <begin position="297"/>
        <end position="312"/>
    </location>
</feature>
<gene>
    <name evidence="9" type="ORF">SeMB42_g07518</name>
</gene>
<dbReference type="GO" id="GO:0000981">
    <property type="term" value="F:DNA-binding transcription factor activity, RNA polymerase II-specific"/>
    <property type="evidence" value="ECO:0007669"/>
    <property type="project" value="TreeGrafter"/>
</dbReference>
<dbReference type="GO" id="GO:0090575">
    <property type="term" value="C:RNA polymerase II transcription regulator complex"/>
    <property type="evidence" value="ECO:0007669"/>
    <property type="project" value="TreeGrafter"/>
</dbReference>
<evidence type="ECO:0000256" key="2">
    <source>
        <dbReference type="ARBA" id="ARBA00023015"/>
    </source>
</evidence>
<dbReference type="InterPro" id="IPR032198">
    <property type="entry name" value="E2F_CC-MB"/>
</dbReference>
<dbReference type="SMART" id="SM01372">
    <property type="entry name" value="E2F_TDP"/>
    <property type="match status" value="1"/>
</dbReference>
<dbReference type="GO" id="GO:0046983">
    <property type="term" value="F:protein dimerization activity"/>
    <property type="evidence" value="ECO:0007669"/>
    <property type="project" value="InterPro"/>
</dbReference>
<keyword evidence="6" id="KW-0175">Coiled coil</keyword>
<dbReference type="Pfam" id="PF02319">
    <property type="entry name" value="WHD_E2F_TDP"/>
    <property type="match status" value="1"/>
</dbReference>
<keyword evidence="3 5" id="KW-0238">DNA-binding</keyword>
<evidence type="ECO:0000256" key="5">
    <source>
        <dbReference type="RuleBase" id="RU003796"/>
    </source>
</evidence>
<protein>
    <recommendedName>
        <fullName evidence="8">E2F/DP family winged-helix DNA-binding domain-containing protein</fullName>
    </recommendedName>
</protein>
<comment type="caution">
    <text evidence="9">The sequence shown here is derived from an EMBL/GenBank/DDBJ whole genome shotgun (WGS) entry which is preliminary data.</text>
</comment>
<evidence type="ECO:0000256" key="4">
    <source>
        <dbReference type="ARBA" id="ARBA00023163"/>
    </source>
</evidence>
<dbReference type="InterPro" id="IPR003316">
    <property type="entry name" value="E2F_WHTH_DNA-bd_dom"/>
</dbReference>
<dbReference type="GO" id="GO:0000978">
    <property type="term" value="F:RNA polymerase II cis-regulatory region sequence-specific DNA binding"/>
    <property type="evidence" value="ECO:0007669"/>
    <property type="project" value="InterPro"/>
</dbReference>
<evidence type="ECO:0000259" key="8">
    <source>
        <dbReference type="SMART" id="SM01372"/>
    </source>
</evidence>
<dbReference type="Gene3D" id="6.10.250.540">
    <property type="match status" value="1"/>
</dbReference>
<evidence type="ECO:0000256" key="6">
    <source>
        <dbReference type="SAM" id="Coils"/>
    </source>
</evidence>
<feature type="region of interest" description="Disordered" evidence="7">
    <location>
        <begin position="36"/>
        <end position="68"/>
    </location>
</feature>
<evidence type="ECO:0000313" key="10">
    <source>
        <dbReference type="Proteomes" id="UP000317494"/>
    </source>
</evidence>
<dbReference type="SUPFAM" id="SSF144074">
    <property type="entry name" value="E2F-DP heterodimerization region"/>
    <property type="match status" value="1"/>
</dbReference>
<dbReference type="InterPro" id="IPR036390">
    <property type="entry name" value="WH_DNA-bd_sf"/>
</dbReference>
<comment type="similarity">
    <text evidence="1 5">Belongs to the E2F/DP family.</text>
</comment>
<evidence type="ECO:0000256" key="3">
    <source>
        <dbReference type="ARBA" id="ARBA00023125"/>
    </source>
</evidence>
<evidence type="ECO:0000256" key="7">
    <source>
        <dbReference type="SAM" id="MobiDB-lite"/>
    </source>
</evidence>
<comment type="subcellular location">
    <subcellularLocation>
        <location evidence="5">Nucleus</location>
    </subcellularLocation>
</comment>
<feature type="coiled-coil region" evidence="6">
    <location>
        <begin position="140"/>
        <end position="181"/>
    </location>
</feature>
<dbReference type="SUPFAM" id="SSF46785">
    <property type="entry name" value="Winged helix' DNA-binding domain"/>
    <property type="match status" value="1"/>
</dbReference>
<dbReference type="Proteomes" id="UP000317494">
    <property type="component" value="Unassembled WGS sequence"/>
</dbReference>
<evidence type="ECO:0000256" key="1">
    <source>
        <dbReference type="ARBA" id="ARBA00010940"/>
    </source>
</evidence>